<comment type="subcellular location">
    <subcellularLocation>
        <location evidence="1">Cell membrane</location>
        <topology evidence="1">Multi-pass membrane protein</topology>
    </subcellularLocation>
</comment>
<feature type="transmembrane region" description="Helical" evidence="22">
    <location>
        <begin position="141"/>
        <end position="158"/>
    </location>
</feature>
<accession>A0A1H8DFE6</accession>
<evidence type="ECO:0000256" key="4">
    <source>
        <dbReference type="ARBA" id="ARBA00022618"/>
    </source>
</evidence>
<evidence type="ECO:0000256" key="13">
    <source>
        <dbReference type="ARBA" id="ARBA00023316"/>
    </source>
</evidence>
<keyword evidence="4 23" id="KW-0132">Cell division</keyword>
<reference evidence="23 24" key="1">
    <citation type="submission" date="2016-10" db="EMBL/GenBank/DDBJ databases">
        <authorList>
            <person name="de Groot N.N."/>
        </authorList>
    </citation>
    <scope>NUCLEOTIDE SEQUENCE [LARGE SCALE GENOMIC DNA]</scope>
    <source>
        <strain evidence="23 24">DSM 46701</strain>
    </source>
</reference>
<evidence type="ECO:0000256" key="12">
    <source>
        <dbReference type="ARBA" id="ARBA00023306"/>
    </source>
</evidence>
<evidence type="ECO:0000256" key="17">
    <source>
        <dbReference type="ARBA" id="ARBA00041185"/>
    </source>
</evidence>
<dbReference type="NCBIfam" id="TIGR02614">
    <property type="entry name" value="ftsW"/>
    <property type="match status" value="1"/>
</dbReference>
<organism evidence="23 24">
    <name type="scientific">Lihuaxuella thermophila</name>
    <dbReference type="NCBI Taxonomy" id="1173111"/>
    <lineage>
        <taxon>Bacteria</taxon>
        <taxon>Bacillati</taxon>
        <taxon>Bacillota</taxon>
        <taxon>Bacilli</taxon>
        <taxon>Bacillales</taxon>
        <taxon>Thermoactinomycetaceae</taxon>
        <taxon>Lihuaxuella</taxon>
    </lineage>
</organism>
<evidence type="ECO:0000256" key="6">
    <source>
        <dbReference type="ARBA" id="ARBA00022679"/>
    </source>
</evidence>
<dbReference type="STRING" id="1173111.SAMN05444955_105147"/>
<keyword evidence="13" id="KW-0961">Cell wall biogenesis/degradation</keyword>
<dbReference type="AlphaFoldDB" id="A0A1H8DFE6"/>
<keyword evidence="10 22" id="KW-1133">Transmembrane helix</keyword>
<comment type="function">
    <text evidence="21">Peptidoglycan polymerase that is essential for cell division.</text>
</comment>
<evidence type="ECO:0000256" key="9">
    <source>
        <dbReference type="ARBA" id="ARBA00022984"/>
    </source>
</evidence>
<dbReference type="Proteomes" id="UP000199695">
    <property type="component" value="Unassembled WGS sequence"/>
</dbReference>
<sequence length="380" mass="42036">MNRGKPDFWLILLTFVLLGFGLIMVFSTSYYKGLTDYQDSYYFFKRQLGYGLVGLLFFFIFSNIPYTVYRKYVGMILIFSLVSLVAVLIPHVGEIRNGARRWVDLYFLSFQPSEYVKLGMIIYTASIMVKKQPVIDHFKRSVLPPLTVIGLVCLLLYAQPHFSAIVIILTTCMTIIFCAGVRLRHLFFLAMAGVPVLIGAMFLGDYRKERLDTLMDPLSDPTDKGYQITQSLIAIGPGGLTGSGLGNSIQKMAYLPEAHTDFIFSIIAEELGFIGSALLISLFILLIVRGVLIALQSPDQFGSLLGIGIVTLIAVETFFNLGVVTALLPVTGVPLPLISYGGTALIIKLIELGILLNISRYRTKKAKESRTSPAVQTVKG</sequence>
<evidence type="ECO:0000256" key="15">
    <source>
        <dbReference type="ARBA" id="ARBA00033270"/>
    </source>
</evidence>
<evidence type="ECO:0000256" key="21">
    <source>
        <dbReference type="ARBA" id="ARBA00049966"/>
    </source>
</evidence>
<keyword evidence="9" id="KW-0573">Peptidoglycan synthesis</keyword>
<feature type="transmembrane region" description="Helical" evidence="22">
    <location>
        <begin position="7"/>
        <end position="28"/>
    </location>
</feature>
<keyword evidence="5" id="KW-0328">Glycosyltransferase</keyword>
<dbReference type="Pfam" id="PF01098">
    <property type="entry name" value="FTSW_RODA_SPOVE"/>
    <property type="match status" value="1"/>
</dbReference>
<dbReference type="EC" id="2.4.99.28" evidence="19"/>
<feature type="transmembrane region" description="Helical" evidence="22">
    <location>
        <begin position="304"/>
        <end position="331"/>
    </location>
</feature>
<comment type="similarity">
    <text evidence="16">Belongs to the SEDS family. FtsW subfamily.</text>
</comment>
<name>A0A1H8DFE6_9BACL</name>
<evidence type="ECO:0000256" key="3">
    <source>
        <dbReference type="ARBA" id="ARBA00022475"/>
    </source>
</evidence>
<feature type="transmembrane region" description="Helical" evidence="22">
    <location>
        <begin position="105"/>
        <end position="129"/>
    </location>
</feature>
<comment type="pathway">
    <text evidence="2">Cell wall biogenesis; peptidoglycan biosynthesis.</text>
</comment>
<dbReference type="GO" id="GO:0009252">
    <property type="term" value="P:peptidoglycan biosynthetic process"/>
    <property type="evidence" value="ECO:0007669"/>
    <property type="project" value="UniProtKB-KW"/>
</dbReference>
<dbReference type="GO" id="GO:0071555">
    <property type="term" value="P:cell wall organization"/>
    <property type="evidence" value="ECO:0007669"/>
    <property type="project" value="UniProtKB-KW"/>
</dbReference>
<evidence type="ECO:0000256" key="11">
    <source>
        <dbReference type="ARBA" id="ARBA00023136"/>
    </source>
</evidence>
<feature type="transmembrane region" description="Helical" evidence="22">
    <location>
        <begin position="73"/>
        <end position="93"/>
    </location>
</feature>
<evidence type="ECO:0000256" key="16">
    <source>
        <dbReference type="ARBA" id="ARBA00038053"/>
    </source>
</evidence>
<evidence type="ECO:0000256" key="19">
    <source>
        <dbReference type="ARBA" id="ARBA00044770"/>
    </source>
</evidence>
<feature type="transmembrane region" description="Helical" evidence="22">
    <location>
        <begin position="164"/>
        <end position="181"/>
    </location>
</feature>
<comment type="catalytic activity">
    <reaction evidence="20">
        <text>[GlcNAc-(1-&gt;4)-Mur2Ac(oyl-L-Ala-gamma-D-Glu-L-Lys-D-Ala-D-Ala)](n)-di-trans,octa-cis-undecaprenyl diphosphate + beta-D-GlcNAc-(1-&gt;4)-Mur2Ac(oyl-L-Ala-gamma-D-Glu-L-Lys-D-Ala-D-Ala)-di-trans,octa-cis-undecaprenyl diphosphate = [GlcNAc-(1-&gt;4)-Mur2Ac(oyl-L-Ala-gamma-D-Glu-L-Lys-D-Ala-D-Ala)](n+1)-di-trans,octa-cis-undecaprenyl diphosphate + di-trans,octa-cis-undecaprenyl diphosphate + H(+)</text>
        <dbReference type="Rhea" id="RHEA:23708"/>
        <dbReference type="Rhea" id="RHEA-COMP:9602"/>
        <dbReference type="Rhea" id="RHEA-COMP:9603"/>
        <dbReference type="ChEBI" id="CHEBI:15378"/>
        <dbReference type="ChEBI" id="CHEBI:58405"/>
        <dbReference type="ChEBI" id="CHEBI:60033"/>
        <dbReference type="ChEBI" id="CHEBI:78435"/>
        <dbReference type="EC" id="2.4.99.28"/>
    </reaction>
</comment>
<feature type="transmembrane region" description="Helical" evidence="22">
    <location>
        <begin position="271"/>
        <end position="292"/>
    </location>
</feature>
<protein>
    <recommendedName>
        <fullName evidence="17">Probable peptidoglycan glycosyltransferase FtsW</fullName>
        <ecNumber evidence="19">2.4.99.28</ecNumber>
    </recommendedName>
    <alternativeName>
        <fullName evidence="18">Cell division protein FtsW</fullName>
    </alternativeName>
    <alternativeName>
        <fullName evidence="15">Cell wall polymerase</fullName>
    </alternativeName>
    <alternativeName>
        <fullName evidence="14">Peptidoglycan polymerase</fullName>
    </alternativeName>
</protein>
<feature type="transmembrane region" description="Helical" evidence="22">
    <location>
        <begin position="337"/>
        <end position="358"/>
    </location>
</feature>
<evidence type="ECO:0000256" key="8">
    <source>
        <dbReference type="ARBA" id="ARBA00022960"/>
    </source>
</evidence>
<dbReference type="GO" id="GO:0032153">
    <property type="term" value="C:cell division site"/>
    <property type="evidence" value="ECO:0007669"/>
    <property type="project" value="TreeGrafter"/>
</dbReference>
<evidence type="ECO:0000256" key="14">
    <source>
        <dbReference type="ARBA" id="ARBA00032370"/>
    </source>
</evidence>
<evidence type="ECO:0000256" key="5">
    <source>
        <dbReference type="ARBA" id="ARBA00022676"/>
    </source>
</evidence>
<evidence type="ECO:0000256" key="22">
    <source>
        <dbReference type="SAM" id="Phobius"/>
    </source>
</evidence>
<dbReference type="EMBL" id="FOCQ01000005">
    <property type="protein sequence ID" value="SEN05825.1"/>
    <property type="molecule type" value="Genomic_DNA"/>
</dbReference>
<dbReference type="InterPro" id="IPR001182">
    <property type="entry name" value="FtsW/RodA"/>
</dbReference>
<keyword evidence="11 22" id="KW-0472">Membrane</keyword>
<dbReference type="InterPro" id="IPR013437">
    <property type="entry name" value="FtsW"/>
</dbReference>
<dbReference type="GO" id="GO:0015648">
    <property type="term" value="F:lipid-linked peptidoglycan transporter activity"/>
    <property type="evidence" value="ECO:0007669"/>
    <property type="project" value="TreeGrafter"/>
</dbReference>
<dbReference type="RefSeq" id="WP_089966760.1">
    <property type="nucleotide sequence ID" value="NZ_FOCQ01000005.1"/>
</dbReference>
<evidence type="ECO:0000256" key="1">
    <source>
        <dbReference type="ARBA" id="ARBA00004651"/>
    </source>
</evidence>
<keyword evidence="24" id="KW-1185">Reference proteome</keyword>
<dbReference type="PANTHER" id="PTHR30474:SF2">
    <property type="entry name" value="PEPTIDOGLYCAN GLYCOSYLTRANSFERASE FTSW-RELATED"/>
    <property type="match status" value="1"/>
</dbReference>
<dbReference type="PANTHER" id="PTHR30474">
    <property type="entry name" value="CELL CYCLE PROTEIN"/>
    <property type="match status" value="1"/>
</dbReference>
<keyword evidence="6" id="KW-0808">Transferase</keyword>
<dbReference type="GO" id="GO:0005886">
    <property type="term" value="C:plasma membrane"/>
    <property type="evidence" value="ECO:0007669"/>
    <property type="project" value="UniProtKB-SubCell"/>
</dbReference>
<dbReference type="GO" id="GO:0008955">
    <property type="term" value="F:peptidoglycan glycosyltransferase activity"/>
    <property type="evidence" value="ECO:0007669"/>
    <property type="project" value="UniProtKB-EC"/>
</dbReference>
<dbReference type="GO" id="GO:0008360">
    <property type="term" value="P:regulation of cell shape"/>
    <property type="evidence" value="ECO:0007669"/>
    <property type="project" value="UniProtKB-KW"/>
</dbReference>
<evidence type="ECO:0000256" key="2">
    <source>
        <dbReference type="ARBA" id="ARBA00004752"/>
    </source>
</evidence>
<keyword evidence="7 22" id="KW-0812">Transmembrane</keyword>
<dbReference type="GO" id="GO:0051301">
    <property type="term" value="P:cell division"/>
    <property type="evidence" value="ECO:0007669"/>
    <property type="project" value="UniProtKB-KW"/>
</dbReference>
<evidence type="ECO:0000256" key="7">
    <source>
        <dbReference type="ARBA" id="ARBA00022692"/>
    </source>
</evidence>
<keyword evidence="3" id="KW-1003">Cell membrane</keyword>
<feature type="transmembrane region" description="Helical" evidence="22">
    <location>
        <begin position="48"/>
        <end position="66"/>
    </location>
</feature>
<evidence type="ECO:0000256" key="18">
    <source>
        <dbReference type="ARBA" id="ARBA00041418"/>
    </source>
</evidence>
<dbReference type="OrthoDB" id="9812661at2"/>
<gene>
    <name evidence="23" type="ORF">SAMN05444955_105147</name>
</gene>
<proteinExistence type="inferred from homology"/>
<feature type="transmembrane region" description="Helical" evidence="22">
    <location>
        <begin position="186"/>
        <end position="204"/>
    </location>
</feature>
<evidence type="ECO:0000313" key="23">
    <source>
        <dbReference type="EMBL" id="SEN05825.1"/>
    </source>
</evidence>
<evidence type="ECO:0000256" key="10">
    <source>
        <dbReference type="ARBA" id="ARBA00022989"/>
    </source>
</evidence>
<keyword evidence="8" id="KW-0133">Cell shape</keyword>
<evidence type="ECO:0000256" key="20">
    <source>
        <dbReference type="ARBA" id="ARBA00049902"/>
    </source>
</evidence>
<keyword evidence="12" id="KW-0131">Cell cycle</keyword>
<evidence type="ECO:0000313" key="24">
    <source>
        <dbReference type="Proteomes" id="UP000199695"/>
    </source>
</evidence>